<reference evidence="1" key="2">
    <citation type="journal article" date="2015" name="Data Brief">
        <title>Shoot transcriptome of the giant reed, Arundo donax.</title>
        <authorList>
            <person name="Barrero R.A."/>
            <person name="Guerrero F.D."/>
            <person name="Moolhuijzen P."/>
            <person name="Goolsby J.A."/>
            <person name="Tidwell J."/>
            <person name="Bellgard S.E."/>
            <person name="Bellgard M.I."/>
        </authorList>
    </citation>
    <scope>NUCLEOTIDE SEQUENCE</scope>
    <source>
        <tissue evidence="1">Shoot tissue taken approximately 20 cm above the soil surface</tissue>
    </source>
</reference>
<name>A0A0A9DYW1_ARUDO</name>
<protein>
    <submittedName>
        <fullName evidence="1">Uncharacterized protein</fullName>
    </submittedName>
</protein>
<accession>A0A0A9DYW1</accession>
<reference evidence="1" key="1">
    <citation type="submission" date="2014-09" db="EMBL/GenBank/DDBJ databases">
        <authorList>
            <person name="Magalhaes I.L.F."/>
            <person name="Oliveira U."/>
            <person name="Santos F.R."/>
            <person name="Vidigal T.H.D.A."/>
            <person name="Brescovit A.D."/>
            <person name="Santos A.J."/>
        </authorList>
    </citation>
    <scope>NUCLEOTIDE SEQUENCE</scope>
    <source>
        <tissue evidence="1">Shoot tissue taken approximately 20 cm above the soil surface</tissue>
    </source>
</reference>
<proteinExistence type="predicted"/>
<dbReference type="EMBL" id="GBRH01208958">
    <property type="protein sequence ID" value="JAD88937.1"/>
    <property type="molecule type" value="Transcribed_RNA"/>
</dbReference>
<organism evidence="1">
    <name type="scientific">Arundo donax</name>
    <name type="common">Giant reed</name>
    <name type="synonym">Donax arundinaceus</name>
    <dbReference type="NCBI Taxonomy" id="35708"/>
    <lineage>
        <taxon>Eukaryota</taxon>
        <taxon>Viridiplantae</taxon>
        <taxon>Streptophyta</taxon>
        <taxon>Embryophyta</taxon>
        <taxon>Tracheophyta</taxon>
        <taxon>Spermatophyta</taxon>
        <taxon>Magnoliopsida</taxon>
        <taxon>Liliopsida</taxon>
        <taxon>Poales</taxon>
        <taxon>Poaceae</taxon>
        <taxon>PACMAD clade</taxon>
        <taxon>Arundinoideae</taxon>
        <taxon>Arundineae</taxon>
        <taxon>Arundo</taxon>
    </lineage>
</organism>
<evidence type="ECO:0000313" key="1">
    <source>
        <dbReference type="EMBL" id="JAD88937.1"/>
    </source>
</evidence>
<dbReference type="AlphaFoldDB" id="A0A0A9DYW1"/>
<sequence length="73" mass="8010">MIFSNTSFLYALAVGHICPNESPDHLLMKFCMRCPKHSLCSAFGNTFFTAFSKPLHASVQTARRGGSPIAFLS</sequence>